<proteinExistence type="predicted"/>
<dbReference type="EMBL" id="CACTIH010007464">
    <property type="protein sequence ID" value="CAA3014023.1"/>
    <property type="molecule type" value="Genomic_DNA"/>
</dbReference>
<accession>A0A8S0UBM8</accession>
<comment type="caution">
    <text evidence="1">The sequence shown here is derived from an EMBL/GenBank/DDBJ whole genome shotgun (WGS) entry which is preliminary data.</text>
</comment>
<dbReference type="OrthoDB" id="908640at2759"/>
<evidence type="ECO:0000313" key="2">
    <source>
        <dbReference type="Proteomes" id="UP000594638"/>
    </source>
</evidence>
<organism evidence="1 2">
    <name type="scientific">Olea europaea subsp. europaea</name>
    <dbReference type="NCBI Taxonomy" id="158383"/>
    <lineage>
        <taxon>Eukaryota</taxon>
        <taxon>Viridiplantae</taxon>
        <taxon>Streptophyta</taxon>
        <taxon>Embryophyta</taxon>
        <taxon>Tracheophyta</taxon>
        <taxon>Spermatophyta</taxon>
        <taxon>Magnoliopsida</taxon>
        <taxon>eudicotyledons</taxon>
        <taxon>Gunneridae</taxon>
        <taxon>Pentapetalae</taxon>
        <taxon>asterids</taxon>
        <taxon>lamiids</taxon>
        <taxon>Lamiales</taxon>
        <taxon>Oleaceae</taxon>
        <taxon>Oleeae</taxon>
        <taxon>Olea</taxon>
    </lineage>
</organism>
<gene>
    <name evidence="1" type="ORF">OLEA9_A006834</name>
</gene>
<dbReference type="AlphaFoldDB" id="A0A8S0UBM8"/>
<sequence length="168" mass="18471">MEETLRTEANPETRFLRRFRTSASRNVSSVQALGYGMIPERSGIQLSGSNTTQSAAGPFPDRTDFLFVKALLKSLSAHINPCRLSVAAGDVIPLAKGDFQSQASSVLYPPSLSRRANENSLAAPLVQRPKIVSQFVKHHSGTYQQKYIPHPIPAVPLHTKRQGLEEPH</sequence>
<reference evidence="1 2" key="1">
    <citation type="submission" date="2019-12" db="EMBL/GenBank/DDBJ databases">
        <authorList>
            <person name="Alioto T."/>
            <person name="Alioto T."/>
            <person name="Gomez Garrido J."/>
        </authorList>
    </citation>
    <scope>NUCLEOTIDE SEQUENCE [LARGE SCALE GENOMIC DNA]</scope>
</reference>
<dbReference type="Proteomes" id="UP000594638">
    <property type="component" value="Unassembled WGS sequence"/>
</dbReference>
<protein>
    <submittedName>
        <fullName evidence="1">Uncharacterized protein</fullName>
    </submittedName>
</protein>
<evidence type="ECO:0000313" key="1">
    <source>
        <dbReference type="EMBL" id="CAA3014023.1"/>
    </source>
</evidence>
<keyword evidence="2" id="KW-1185">Reference proteome</keyword>
<dbReference type="Gramene" id="OE9A006834T1">
    <property type="protein sequence ID" value="OE9A006834C1"/>
    <property type="gene ID" value="OE9A006834"/>
</dbReference>
<name>A0A8S0UBM8_OLEEU</name>